<keyword evidence="2" id="KW-1185">Reference proteome</keyword>
<accession>A0ABP9MET1</accession>
<evidence type="ECO:0008006" key="3">
    <source>
        <dbReference type="Google" id="ProtNLM"/>
    </source>
</evidence>
<sequence length="965" mass="105118">MARSYTTDWVRLTPRWHGDVMEIGYADSRGNAAPAAGDSAADGWVEYTARSRGFRPLDIPLLATSVRWPERAHEHLRELLDAGSQPMRDASGRPRRLPIAVLVADTFGGPPPPETLFHALMRASRVRADRYVVVFEAAASAHAPFALPFTVAASGAAFAQVSELSNHILSGLSIEERNSAIRLRRVRAGSAHDEPPDIVIDELHNLAGILSDLPGTRLLIASDPERRAGELPSTWLPSGTSAVVLPVGPAATAHWSRELLLGLIHDLPLQEAALNAIDVTLGPAARPDVRIWSSASGLDALRMSTAYNQFMDQTRPMFRLNGISGAVSHAVGRAPRTPAEHIDEAIRLATEASVDFRRESTGLWQLARARVARERAEKAIIELQTRARSIATPSEDDTVEPRRVAMWFEHDPSGRDPHTRMRELDKNTTLAHDSSYVLNVGIGIHWPTDLVPEDAPAIDPLLPLQQQEEHQLRVAVFSDSSEIVGEASRELALPRHGPSEPVAFRIDTPAEGESTRLRVLIYFRSHLLQALTIDAALTAHERSRRRGVKTRVQFSRSTAFADLDTTPKRLLALATNEDLRAATHSFMFETGRGIHLTETLTSRARDAFTDFLGDVGSQLGGQGAMGSAEFDTAVRNLATTGHDLWLKLFTELGESTEGELERVRESAKGTVQLTRFEPAFCFPWSMLYDWDLPESSNALAAATVCRGIVDGALCTCGPDGPGLCVRGFWGIRFVIEEMIGEGSNERLTAARGGAEGHLVVCTNGTSDKWSDDIATTLSGAFGDLVDDFADDASLLDLLWDEQRRPAVLVAVGHVTTKPDERGEESSAPRMYVRASERYLTVDALVRARLQHKRGRWVQPRRPIVLLLGCETNRGDLAQAHNLVQGFTSVGAVSVIATEQVIDTRLARDVAVAVVGGLSATGPGEGLRSWRAQRMSEQNPLGLAFTCFGNADVVADQLAQPQSTAS</sequence>
<comment type="caution">
    <text evidence="1">The sequence shown here is derived from an EMBL/GenBank/DDBJ whole genome shotgun (WGS) entry which is preliminary data.</text>
</comment>
<gene>
    <name evidence="1" type="ORF">GCM10025760_25490</name>
</gene>
<evidence type="ECO:0000313" key="2">
    <source>
        <dbReference type="Proteomes" id="UP001501407"/>
    </source>
</evidence>
<dbReference type="RefSeq" id="WP_194414361.1">
    <property type="nucleotide sequence ID" value="NZ_BAABKZ010000002.1"/>
</dbReference>
<name>A0ABP9MET1_9MICO</name>
<reference evidence="2" key="1">
    <citation type="journal article" date="2019" name="Int. J. Syst. Evol. Microbiol.">
        <title>The Global Catalogue of Microorganisms (GCM) 10K type strain sequencing project: providing services to taxonomists for standard genome sequencing and annotation.</title>
        <authorList>
            <consortium name="The Broad Institute Genomics Platform"/>
            <consortium name="The Broad Institute Genome Sequencing Center for Infectious Disease"/>
            <person name="Wu L."/>
            <person name="Ma J."/>
        </authorList>
    </citation>
    <scope>NUCLEOTIDE SEQUENCE [LARGE SCALE GENOMIC DNA]</scope>
    <source>
        <strain evidence="2">JCM 18959</strain>
    </source>
</reference>
<dbReference type="EMBL" id="BAABKZ010000002">
    <property type="protein sequence ID" value="GAA5094355.1"/>
    <property type="molecule type" value="Genomic_DNA"/>
</dbReference>
<organism evidence="1 2">
    <name type="scientific">Microbacterium yannicii</name>
    <dbReference type="NCBI Taxonomy" id="671622"/>
    <lineage>
        <taxon>Bacteria</taxon>
        <taxon>Bacillati</taxon>
        <taxon>Actinomycetota</taxon>
        <taxon>Actinomycetes</taxon>
        <taxon>Micrococcales</taxon>
        <taxon>Microbacteriaceae</taxon>
        <taxon>Microbacterium</taxon>
    </lineage>
</organism>
<protein>
    <recommendedName>
        <fullName evidence="3">CHAT domain-containing protein</fullName>
    </recommendedName>
</protein>
<dbReference type="Proteomes" id="UP001501407">
    <property type="component" value="Unassembled WGS sequence"/>
</dbReference>
<evidence type="ECO:0000313" key="1">
    <source>
        <dbReference type="EMBL" id="GAA5094355.1"/>
    </source>
</evidence>
<proteinExistence type="predicted"/>